<evidence type="ECO:0000313" key="3">
    <source>
        <dbReference type="Proteomes" id="UP000222366"/>
    </source>
</evidence>
<dbReference type="Proteomes" id="UP000222366">
    <property type="component" value="Unassembled WGS sequence"/>
</dbReference>
<sequence length="334" mass="38030">MTENNNTLMNLDFERTLPISLVHKPSNDSVLLTDYVAISPNETILGAQIPRSHCLYQENILESRGYDIAALVEICRQACFAIAHNQFGLSLAENRYQFLFRELKVTVNPEALDIRHPIGRFIRVVVNSKVEKETRNAGRTAGLQWRYVLTDPTSSTEIAVIQIRQNFVDRVQWKRIRVDMCKQRGVQFQAPIEVPEDSELKPAEVARWNPQNIALLRVTHKDGGYIALARFDPRHPVLFDRPTADHIFAMTQLEASRQLAIYATAKIKNIDAFRLKIIKCDALFISMCELNTPTELHAKLSKNEQNSSVMTVSIQLIQSGRTVSDFSIDVQEII</sequence>
<feature type="domain" description="A-factor biosynthesis hotdog" evidence="1">
    <location>
        <begin position="205"/>
        <end position="328"/>
    </location>
</feature>
<dbReference type="Pfam" id="PF03756">
    <property type="entry name" value="AfsA"/>
    <property type="match status" value="2"/>
</dbReference>
<evidence type="ECO:0000259" key="1">
    <source>
        <dbReference type="Pfam" id="PF03756"/>
    </source>
</evidence>
<dbReference type="EMBL" id="NJAJ01000009">
    <property type="protein sequence ID" value="PHM66369.1"/>
    <property type="molecule type" value="Genomic_DNA"/>
</dbReference>
<proteinExistence type="predicted"/>
<keyword evidence="3" id="KW-1185">Reference proteome</keyword>
<dbReference type="AlphaFoldDB" id="A0A2D0KSF7"/>
<evidence type="ECO:0000313" key="2">
    <source>
        <dbReference type="EMBL" id="PHM66369.1"/>
    </source>
</evidence>
<comment type="caution">
    <text evidence="2">The sequence shown here is derived from an EMBL/GenBank/DDBJ whole genome shotgun (WGS) entry which is preliminary data.</text>
</comment>
<organism evidence="2 3">
    <name type="scientific">Xenorhabdus stockiae</name>
    <dbReference type="NCBI Taxonomy" id="351614"/>
    <lineage>
        <taxon>Bacteria</taxon>
        <taxon>Pseudomonadati</taxon>
        <taxon>Pseudomonadota</taxon>
        <taxon>Gammaproteobacteria</taxon>
        <taxon>Enterobacterales</taxon>
        <taxon>Morganellaceae</taxon>
        <taxon>Xenorhabdus</taxon>
    </lineage>
</organism>
<accession>A0A2D0KSF7</accession>
<gene>
    <name evidence="2" type="ORF">Xsto_01301</name>
</gene>
<dbReference type="RefSeq" id="WP_099124425.1">
    <property type="nucleotide sequence ID" value="NZ_CAWNRH010000170.1"/>
</dbReference>
<dbReference type="InterPro" id="IPR005509">
    <property type="entry name" value="AfsA_hotdog_dom"/>
</dbReference>
<reference evidence="2 3" key="1">
    <citation type="journal article" date="2017" name="Nat. Microbiol.">
        <title>Natural product diversity associated with the nematode symbionts Photorhabdus and Xenorhabdus.</title>
        <authorList>
            <person name="Tobias N.J."/>
            <person name="Wolff H."/>
            <person name="Djahanschiri B."/>
            <person name="Grundmann F."/>
            <person name="Kronenwerth M."/>
            <person name="Shi Y.M."/>
            <person name="Simonyi S."/>
            <person name="Grun P."/>
            <person name="Shapiro-Ilan D."/>
            <person name="Pidot S.J."/>
            <person name="Stinear T.P."/>
            <person name="Ebersberger I."/>
            <person name="Bode H.B."/>
        </authorList>
    </citation>
    <scope>NUCLEOTIDE SEQUENCE [LARGE SCALE GENOMIC DNA]</scope>
    <source>
        <strain evidence="2 3">DSM 17904</strain>
    </source>
</reference>
<feature type="domain" description="A-factor biosynthesis hotdog" evidence="1">
    <location>
        <begin position="21"/>
        <end position="146"/>
    </location>
</feature>
<protein>
    <recommendedName>
        <fullName evidence="1">A-factor biosynthesis hotdog domain-containing protein</fullName>
    </recommendedName>
</protein>
<name>A0A2D0KSF7_9GAMM</name>